<protein>
    <submittedName>
        <fullName evidence="1">Uncharacterized protein</fullName>
    </submittedName>
</protein>
<gene>
    <name evidence="1" type="ORF">NEF87_000975</name>
</gene>
<evidence type="ECO:0000313" key="2">
    <source>
        <dbReference type="Proteomes" id="UP001208689"/>
    </source>
</evidence>
<proteinExistence type="predicted"/>
<organism evidence="1 2">
    <name type="scientific">Candidatus Lokiarchaeum ossiferum</name>
    <dbReference type="NCBI Taxonomy" id="2951803"/>
    <lineage>
        <taxon>Archaea</taxon>
        <taxon>Promethearchaeati</taxon>
        <taxon>Promethearchaeota</taxon>
        <taxon>Promethearchaeia</taxon>
        <taxon>Promethearchaeales</taxon>
        <taxon>Promethearchaeaceae</taxon>
        <taxon>Candidatus Lokiarchaeum</taxon>
    </lineage>
</organism>
<name>A0ABY6HMR7_9ARCH</name>
<evidence type="ECO:0000313" key="1">
    <source>
        <dbReference type="EMBL" id="UYP44690.1"/>
    </source>
</evidence>
<dbReference type="Proteomes" id="UP001208689">
    <property type="component" value="Chromosome"/>
</dbReference>
<sequence length="62" mass="7787">MIEEFFYLWEIIKNNSKKYFLSIHQKVKRRDYGLQQRKTHFQRAKFVKRKFNSEFINVFPQG</sequence>
<accession>A0ABY6HMR7</accession>
<dbReference type="EMBL" id="CP104013">
    <property type="protein sequence ID" value="UYP44690.1"/>
    <property type="molecule type" value="Genomic_DNA"/>
</dbReference>
<reference evidence="1" key="1">
    <citation type="submission" date="2022-09" db="EMBL/GenBank/DDBJ databases">
        <title>Actin cytoskeleton and complex cell architecture in an #Asgard archaeon.</title>
        <authorList>
            <person name="Ponce Toledo R.I."/>
            <person name="Schleper C."/>
            <person name="Rodrigues Oliveira T."/>
            <person name="Wollweber F."/>
            <person name="Xu J."/>
            <person name="Rittmann S."/>
            <person name="Klingl A."/>
            <person name="Pilhofer M."/>
        </authorList>
    </citation>
    <scope>NUCLEOTIDE SEQUENCE</scope>
    <source>
        <strain evidence="1">B-35</strain>
    </source>
</reference>
<keyword evidence="2" id="KW-1185">Reference proteome</keyword>